<sequence length="579" mass="61111">MLALVAVAINLLTSARSVPAVLRGGLIDPDSFMRLVRIEQGLRIGHLVNMVQRDDLGTPLLIEWSRLFDALIVGLAAPLVPWLGWHRALFVAGVATGPLSVAALAVSIAFAAAPLTRLHGPRASFLWTVPIIGLLLPGLRSFATFGIIHYHIAQIALVALTGGYALRLGQSGTARSAASLSGGIAGGLAIWMMPETMPFVLLIFVALGYLWLFRPIGGAIARLGGGFAATLALALVIDPPHGGPLVPEIDRLSIVYAALGIAVALAGLWLAWLDRRNHPPLPRAILGLGGALLAFALWLARFPTVALGPYGLIPADQMRVFFGNMSETQPVHGFVQAAMLLGPGGLALAYALLNVARNRHSPAACGVWLIGALGAGLALGLTAQFVIFAPYPAAAAALLLPVALADASARWSRQPRRAALARVSMIAVTLFAPYTPAFASIPPAAPVNACHLRHIGPLLRPAAGAVVLAPVEDVPELLYRSRMIGVGSLYQHGVAFYLLAYHAWRADAAGRLPAAVRATDARFVLFCNDSPDPPPLTGAPRSALWTMLAHHHIPIWLKPAGTDRAAGFSLYRVRTPPLR</sequence>
<dbReference type="EMBL" id="JAWXYB010000018">
    <property type="protein sequence ID" value="MDX5929850.1"/>
    <property type="molecule type" value="Genomic_DNA"/>
</dbReference>
<feature type="transmembrane region" description="Helical" evidence="1">
    <location>
        <begin position="285"/>
        <end position="313"/>
    </location>
</feature>
<keyword evidence="3" id="KW-1185">Reference proteome</keyword>
<feature type="transmembrane region" description="Helical" evidence="1">
    <location>
        <begin position="125"/>
        <end position="142"/>
    </location>
</feature>
<evidence type="ECO:0000313" key="2">
    <source>
        <dbReference type="EMBL" id="MDX5929850.1"/>
    </source>
</evidence>
<evidence type="ECO:0008006" key="4">
    <source>
        <dbReference type="Google" id="ProtNLM"/>
    </source>
</evidence>
<organism evidence="2 3">
    <name type="scientific">Acidiphilium acidophilum</name>
    <name type="common">Thiobacillus acidophilus</name>
    <dbReference type="NCBI Taxonomy" id="76588"/>
    <lineage>
        <taxon>Bacteria</taxon>
        <taxon>Pseudomonadati</taxon>
        <taxon>Pseudomonadota</taxon>
        <taxon>Alphaproteobacteria</taxon>
        <taxon>Acetobacterales</taxon>
        <taxon>Acidocellaceae</taxon>
        <taxon>Acidiphilium</taxon>
    </lineage>
</organism>
<accession>A0AAW9DMA5</accession>
<feature type="transmembrane region" description="Helical" evidence="1">
    <location>
        <begin position="333"/>
        <end position="353"/>
    </location>
</feature>
<evidence type="ECO:0000256" key="1">
    <source>
        <dbReference type="SAM" id="Phobius"/>
    </source>
</evidence>
<evidence type="ECO:0000313" key="3">
    <source>
        <dbReference type="Proteomes" id="UP001279553"/>
    </source>
</evidence>
<keyword evidence="1" id="KW-0472">Membrane</keyword>
<feature type="transmembrane region" description="Helical" evidence="1">
    <location>
        <begin position="419"/>
        <end position="439"/>
    </location>
</feature>
<dbReference type="Proteomes" id="UP001279553">
    <property type="component" value="Unassembled WGS sequence"/>
</dbReference>
<feature type="transmembrane region" description="Helical" evidence="1">
    <location>
        <begin position="148"/>
        <end position="166"/>
    </location>
</feature>
<proteinExistence type="predicted"/>
<dbReference type="AlphaFoldDB" id="A0AAW9DMA5"/>
<gene>
    <name evidence="2" type="ORF">SIL87_03625</name>
</gene>
<feature type="transmembrane region" description="Helical" evidence="1">
    <location>
        <begin position="220"/>
        <end position="237"/>
    </location>
</feature>
<feature type="transmembrane region" description="Helical" evidence="1">
    <location>
        <begin position="365"/>
        <end position="383"/>
    </location>
</feature>
<feature type="transmembrane region" description="Helical" evidence="1">
    <location>
        <begin position="389"/>
        <end position="407"/>
    </location>
</feature>
<feature type="transmembrane region" description="Helical" evidence="1">
    <location>
        <begin position="88"/>
        <end position="113"/>
    </location>
</feature>
<keyword evidence="1" id="KW-0812">Transmembrane</keyword>
<feature type="transmembrane region" description="Helical" evidence="1">
    <location>
        <begin position="253"/>
        <end position="273"/>
    </location>
</feature>
<name>A0AAW9DMA5_ACIAO</name>
<feature type="transmembrane region" description="Helical" evidence="1">
    <location>
        <begin position="197"/>
        <end position="213"/>
    </location>
</feature>
<dbReference type="RefSeq" id="WP_319612841.1">
    <property type="nucleotide sequence ID" value="NZ_JAWXYB010000018.1"/>
</dbReference>
<comment type="caution">
    <text evidence="2">The sequence shown here is derived from an EMBL/GenBank/DDBJ whole genome shotgun (WGS) entry which is preliminary data.</text>
</comment>
<reference evidence="2 3" key="1">
    <citation type="submission" date="2023-11" db="EMBL/GenBank/DDBJ databases">
        <title>MicrobeMod: A computational toolkit for identifying prokaryotic methylation and restriction-modification with nanopore sequencing.</title>
        <authorList>
            <person name="Crits-Christoph A."/>
            <person name="Kang S.C."/>
            <person name="Lee H."/>
            <person name="Ostrov N."/>
        </authorList>
    </citation>
    <scope>NUCLEOTIDE SEQUENCE [LARGE SCALE GENOMIC DNA]</scope>
    <source>
        <strain evidence="2 3">DSMZ 700</strain>
    </source>
</reference>
<protein>
    <recommendedName>
        <fullName evidence="4">Glycosyltransferase RgtA/B/C/D-like domain-containing protein</fullName>
    </recommendedName>
</protein>
<keyword evidence="1" id="KW-1133">Transmembrane helix</keyword>